<dbReference type="GO" id="GO:0009002">
    <property type="term" value="F:serine-type D-Ala-D-Ala carboxypeptidase activity"/>
    <property type="evidence" value="ECO:0007669"/>
    <property type="project" value="UniProtKB-EC"/>
</dbReference>
<dbReference type="Gene3D" id="3.30.10.20">
    <property type="match status" value="2"/>
</dbReference>
<dbReference type="Pfam" id="PF03793">
    <property type="entry name" value="PASTA"/>
    <property type="match status" value="2"/>
</dbReference>
<keyword evidence="5" id="KW-0378">Hydrolase</keyword>
<proteinExistence type="predicted"/>
<dbReference type="GO" id="GO:0008658">
    <property type="term" value="F:penicillin binding"/>
    <property type="evidence" value="ECO:0007669"/>
    <property type="project" value="InterPro"/>
</dbReference>
<dbReference type="PANTHER" id="PTHR32282:SF33">
    <property type="entry name" value="PEPTIDOGLYCAN GLYCOSYLTRANSFERASE"/>
    <property type="match status" value="1"/>
</dbReference>
<accession>A0A1T5KCN7</accession>
<dbReference type="GO" id="GO:0009252">
    <property type="term" value="P:peptidoglycan biosynthetic process"/>
    <property type="evidence" value="ECO:0007669"/>
    <property type="project" value="TreeGrafter"/>
</dbReference>
<keyword evidence="6" id="KW-0511">Multifunctional enzyme</keyword>
<evidence type="ECO:0000313" key="12">
    <source>
        <dbReference type="Proteomes" id="UP000190857"/>
    </source>
</evidence>
<keyword evidence="1 11" id="KW-0121">Carboxypeptidase</keyword>
<evidence type="ECO:0000256" key="2">
    <source>
        <dbReference type="ARBA" id="ARBA00022670"/>
    </source>
</evidence>
<evidence type="ECO:0000256" key="6">
    <source>
        <dbReference type="ARBA" id="ARBA00023268"/>
    </source>
</evidence>
<dbReference type="SUPFAM" id="SSF53955">
    <property type="entry name" value="Lysozyme-like"/>
    <property type="match status" value="1"/>
</dbReference>
<dbReference type="InterPro" id="IPR023346">
    <property type="entry name" value="Lysozyme-like_dom_sf"/>
</dbReference>
<organism evidence="11 12">
    <name type="scientific">Okibacterium fritillariae</name>
    <dbReference type="NCBI Taxonomy" id="123320"/>
    <lineage>
        <taxon>Bacteria</taxon>
        <taxon>Bacillati</taxon>
        <taxon>Actinomycetota</taxon>
        <taxon>Actinomycetes</taxon>
        <taxon>Micrococcales</taxon>
        <taxon>Microbacteriaceae</taxon>
        <taxon>Okibacterium</taxon>
    </lineage>
</organism>
<keyword evidence="2" id="KW-0645">Protease</keyword>
<dbReference type="Pfam" id="PF00905">
    <property type="entry name" value="Transpeptidase"/>
    <property type="match status" value="1"/>
</dbReference>
<dbReference type="Proteomes" id="UP000190857">
    <property type="component" value="Unassembled WGS sequence"/>
</dbReference>
<dbReference type="GO" id="GO:0030288">
    <property type="term" value="C:outer membrane-bounded periplasmic space"/>
    <property type="evidence" value="ECO:0007669"/>
    <property type="project" value="TreeGrafter"/>
</dbReference>
<dbReference type="InterPro" id="IPR036950">
    <property type="entry name" value="PBP_transglycosylase"/>
</dbReference>
<dbReference type="Gene3D" id="3.40.710.10">
    <property type="entry name" value="DD-peptidase/beta-lactamase superfamily"/>
    <property type="match status" value="1"/>
</dbReference>
<name>A0A1T5KCN7_9MICO</name>
<comment type="catalytic activity">
    <reaction evidence="8">
        <text>[GlcNAc-(1-&gt;4)-Mur2Ac(oyl-L-Ala-gamma-D-Glu-L-Lys-D-Ala-D-Ala)](n)-di-trans,octa-cis-undecaprenyl diphosphate + beta-D-GlcNAc-(1-&gt;4)-Mur2Ac(oyl-L-Ala-gamma-D-Glu-L-Lys-D-Ala-D-Ala)-di-trans,octa-cis-undecaprenyl diphosphate = [GlcNAc-(1-&gt;4)-Mur2Ac(oyl-L-Ala-gamma-D-Glu-L-Lys-D-Ala-D-Ala)](n+1)-di-trans,octa-cis-undecaprenyl diphosphate + di-trans,octa-cis-undecaprenyl diphosphate + H(+)</text>
        <dbReference type="Rhea" id="RHEA:23708"/>
        <dbReference type="Rhea" id="RHEA-COMP:9602"/>
        <dbReference type="Rhea" id="RHEA-COMP:9603"/>
        <dbReference type="ChEBI" id="CHEBI:15378"/>
        <dbReference type="ChEBI" id="CHEBI:58405"/>
        <dbReference type="ChEBI" id="CHEBI:60033"/>
        <dbReference type="ChEBI" id="CHEBI:78435"/>
        <dbReference type="EC" id="2.4.99.28"/>
    </reaction>
</comment>
<dbReference type="Gene3D" id="1.10.3810.10">
    <property type="entry name" value="Biosynthetic peptidoglycan transglycosylase-like"/>
    <property type="match status" value="1"/>
</dbReference>
<feature type="region of interest" description="Disordered" evidence="9">
    <location>
        <begin position="810"/>
        <end position="830"/>
    </location>
</feature>
<comment type="catalytic activity">
    <reaction evidence="7">
        <text>Preferential cleavage: (Ac)2-L-Lys-D-Ala-|-D-Ala. Also transpeptidation of peptidyl-alanyl moieties that are N-acyl substituents of D-alanine.</text>
        <dbReference type="EC" id="3.4.16.4"/>
    </reaction>
</comment>
<evidence type="ECO:0000256" key="4">
    <source>
        <dbReference type="ARBA" id="ARBA00022679"/>
    </source>
</evidence>
<keyword evidence="3" id="KW-0328">Glycosyltransferase</keyword>
<dbReference type="CDD" id="cd06577">
    <property type="entry name" value="PASTA_pknB"/>
    <property type="match status" value="2"/>
</dbReference>
<feature type="compositionally biased region" description="Low complexity" evidence="9">
    <location>
        <begin position="821"/>
        <end position="830"/>
    </location>
</feature>
<protein>
    <submittedName>
        <fullName evidence="11">Membrane carboxypeptidase (Penicillin-binding protein)</fullName>
    </submittedName>
</protein>
<dbReference type="AlphaFoldDB" id="A0A1T5KCN7"/>
<dbReference type="RefSeq" id="WP_159449524.1">
    <property type="nucleotide sequence ID" value="NZ_FUZP01000002.1"/>
</dbReference>
<dbReference type="InterPro" id="IPR050396">
    <property type="entry name" value="Glycosyltr_51/Transpeptidase"/>
</dbReference>
<evidence type="ECO:0000256" key="7">
    <source>
        <dbReference type="ARBA" id="ARBA00034000"/>
    </source>
</evidence>
<evidence type="ECO:0000256" key="9">
    <source>
        <dbReference type="SAM" id="MobiDB-lite"/>
    </source>
</evidence>
<dbReference type="SMART" id="SM00740">
    <property type="entry name" value="PASTA"/>
    <property type="match status" value="2"/>
</dbReference>
<reference evidence="11 12" key="1">
    <citation type="submission" date="2017-02" db="EMBL/GenBank/DDBJ databases">
        <authorList>
            <person name="Peterson S.W."/>
        </authorList>
    </citation>
    <scope>NUCLEOTIDE SEQUENCE [LARGE SCALE GENOMIC DNA]</scope>
    <source>
        <strain evidence="11 12">VKM Ac-2059</strain>
    </source>
</reference>
<feature type="domain" description="PASTA" evidence="10">
    <location>
        <begin position="773"/>
        <end position="841"/>
    </location>
</feature>
<dbReference type="PROSITE" id="PS51178">
    <property type="entry name" value="PASTA"/>
    <property type="match status" value="2"/>
</dbReference>
<dbReference type="InterPro" id="IPR012338">
    <property type="entry name" value="Beta-lactam/transpept-like"/>
</dbReference>
<dbReference type="InterPro" id="IPR001264">
    <property type="entry name" value="Glyco_trans_51"/>
</dbReference>
<feature type="domain" description="PASTA" evidence="10">
    <location>
        <begin position="705"/>
        <end position="771"/>
    </location>
</feature>
<dbReference type="GO" id="GO:0006508">
    <property type="term" value="P:proteolysis"/>
    <property type="evidence" value="ECO:0007669"/>
    <property type="project" value="UniProtKB-KW"/>
</dbReference>
<evidence type="ECO:0000256" key="3">
    <source>
        <dbReference type="ARBA" id="ARBA00022676"/>
    </source>
</evidence>
<dbReference type="SUPFAM" id="SSF56601">
    <property type="entry name" value="beta-lactamase/transpeptidase-like"/>
    <property type="match status" value="1"/>
</dbReference>
<keyword evidence="12" id="KW-1185">Reference proteome</keyword>
<evidence type="ECO:0000256" key="5">
    <source>
        <dbReference type="ARBA" id="ARBA00022801"/>
    </source>
</evidence>
<sequence length="845" mass="89241">MPQEKRTGRGALGGLLGFVGLSVAAGVLVTAAVTPALALTGMTANNAISVFDNLPNYLNVDAPMEKSNIYAKNADGSPVLLASFFDQNREDVAWENVSQFLKDGAVSAEDPRFYEHGGIDIMGTARAVIKTYVVGGDTQGGSSITQQYVKNVLVQQAEQIADKDKRDAAYKEATKTTPERKLKEMRLAVGVEKNYTKDQILLGYLNIANFGGQSYGVEAASKYYFGVSSKDVNIQQAATLIAMLNNPSGLRIDRPDQEVNGAADGYSLTKVRRDYVINKMLEENKITQEEHDAALASAVEPNIVQPSSGCQTAGNAAYFCDYVTWVIKRNAAFGATDEERLALLKRGGLDVYTTLDIDMQNTSQAAIDAYIPKSMARVDIGATAATVEPGTGRVLAMAQNKNYTAGDSPDPSYTAVNYNTDQAYGGSTGFPVGSSYKVYTLLDWLKNGHSLNETVDGKRRTFTSFTNTCEGNWRGAWNPQNFDGSSPGAITAIDATKRSVNSAFVAMAQKLDLCEIRQTAESMGVHRADGKQLVDFPGSILGSNDIAGLTMAASFAGIAAQGKYCEPIVIDEIVKPDGEKFTPPSANCKQGVTPEIANTAAYAMQTIFQPGGTAAATTVRGAPLFGKTGTADDALHSWITGGTTKAVTSLWIGNVSGKASMYNVRVLGGQTGFSAKFRVWSQIMNSAVAKFGGDAFPQPSQSLIRAKQVAVPDVRGKSVADATTTLQSAGFTVATGEPIASQLQEGVVAATEPGAGANVSVGSTITLRPSSGQPAEVAVPDVANQNQQRAQKSLEDAGFGVQFMCTADPNAPNDGQVTGQNPAANTNANPENTTVTVALKKKNCG</sequence>
<dbReference type="EMBL" id="FUZP01000002">
    <property type="protein sequence ID" value="SKC61380.1"/>
    <property type="molecule type" value="Genomic_DNA"/>
</dbReference>
<dbReference type="InterPro" id="IPR005543">
    <property type="entry name" value="PASTA_dom"/>
</dbReference>
<dbReference type="PANTHER" id="PTHR32282">
    <property type="entry name" value="BINDING PROTEIN TRANSPEPTIDASE, PUTATIVE-RELATED"/>
    <property type="match status" value="1"/>
</dbReference>
<evidence type="ECO:0000313" key="11">
    <source>
        <dbReference type="EMBL" id="SKC61380.1"/>
    </source>
</evidence>
<evidence type="ECO:0000256" key="8">
    <source>
        <dbReference type="ARBA" id="ARBA00049902"/>
    </source>
</evidence>
<dbReference type="STRING" id="123320.SAMN06309945_2112"/>
<dbReference type="GO" id="GO:0008955">
    <property type="term" value="F:peptidoglycan glycosyltransferase activity"/>
    <property type="evidence" value="ECO:0007669"/>
    <property type="project" value="UniProtKB-EC"/>
</dbReference>
<dbReference type="OrthoDB" id="9766909at2"/>
<dbReference type="Pfam" id="PF00912">
    <property type="entry name" value="Transgly"/>
    <property type="match status" value="1"/>
</dbReference>
<evidence type="ECO:0000259" key="10">
    <source>
        <dbReference type="PROSITE" id="PS51178"/>
    </source>
</evidence>
<gene>
    <name evidence="11" type="ORF">SAMN06309945_2112</name>
</gene>
<keyword evidence="4" id="KW-0808">Transferase</keyword>
<dbReference type="InterPro" id="IPR001460">
    <property type="entry name" value="PCN-bd_Tpept"/>
</dbReference>
<evidence type="ECO:0000256" key="1">
    <source>
        <dbReference type="ARBA" id="ARBA00022645"/>
    </source>
</evidence>